<dbReference type="PROSITE" id="PS51257">
    <property type="entry name" value="PROKAR_LIPOPROTEIN"/>
    <property type="match status" value="1"/>
</dbReference>
<name>A0A644XF61_9ZZZZ</name>
<gene>
    <name evidence="2" type="ORF">SDC9_59157</name>
</gene>
<sequence>MYKKFIFCWQLSLVVANALIIGLLISCLSIRDANRLSDYSPNTVLKLPPSSNNPRNSEGDFITLKDGRVLFVYSHYTSGSGGDHDPAFLAGRYSADGGRTWTTEDETIIENEGGMNVMSVSLLRLQNGNIALFYLKKNSTEDCIPMMRISRDEAKSWSDAVPCITDKKGYFVLNNDRVIQLQDGRLLMAVALHQIPGGKWENQADLYCYFSDDNGQTWQSSSQVPNNTDIITQEPGLIEMKDGRVMMYIRASGGFQQLSYSSDRGQTWSHIEASNIPSPLSPATIERIPGTGDWLLVWNNNDGSNLEIKDKRTPITIAVSKDEGKTWEKIKNIHADPDGWYCYIAIHFVDNKNILLSYCAGSQSQKTHLAVTENTLLHIKWLYE</sequence>
<dbReference type="Gene3D" id="2.120.10.10">
    <property type="match status" value="1"/>
</dbReference>
<evidence type="ECO:0000313" key="2">
    <source>
        <dbReference type="EMBL" id="MPM12803.1"/>
    </source>
</evidence>
<evidence type="ECO:0000259" key="1">
    <source>
        <dbReference type="Pfam" id="PF13088"/>
    </source>
</evidence>
<proteinExistence type="predicted"/>
<dbReference type="CDD" id="cd15482">
    <property type="entry name" value="Sialidase_non-viral"/>
    <property type="match status" value="1"/>
</dbReference>
<dbReference type="InterPro" id="IPR011040">
    <property type="entry name" value="Sialidase"/>
</dbReference>
<organism evidence="2">
    <name type="scientific">bioreactor metagenome</name>
    <dbReference type="NCBI Taxonomy" id="1076179"/>
    <lineage>
        <taxon>unclassified sequences</taxon>
        <taxon>metagenomes</taxon>
        <taxon>ecological metagenomes</taxon>
    </lineage>
</organism>
<dbReference type="PANTHER" id="PTHR43752:SF2">
    <property type="entry name" value="BNR_ASP-BOX REPEAT FAMILY PROTEIN"/>
    <property type="match status" value="1"/>
</dbReference>
<dbReference type="PANTHER" id="PTHR43752">
    <property type="entry name" value="BNR/ASP-BOX REPEAT FAMILY PROTEIN"/>
    <property type="match status" value="1"/>
</dbReference>
<feature type="domain" description="Sialidase" evidence="1">
    <location>
        <begin position="95"/>
        <end position="343"/>
    </location>
</feature>
<accession>A0A644XF61</accession>
<dbReference type="Pfam" id="PF13088">
    <property type="entry name" value="BNR_2"/>
    <property type="match status" value="1"/>
</dbReference>
<dbReference type="EMBL" id="VSSQ01002024">
    <property type="protein sequence ID" value="MPM12803.1"/>
    <property type="molecule type" value="Genomic_DNA"/>
</dbReference>
<comment type="caution">
    <text evidence="2">The sequence shown here is derived from an EMBL/GenBank/DDBJ whole genome shotgun (WGS) entry which is preliminary data.</text>
</comment>
<reference evidence="2" key="1">
    <citation type="submission" date="2019-08" db="EMBL/GenBank/DDBJ databases">
        <authorList>
            <person name="Kucharzyk K."/>
            <person name="Murdoch R.W."/>
            <person name="Higgins S."/>
            <person name="Loffler F."/>
        </authorList>
    </citation>
    <scope>NUCLEOTIDE SEQUENCE</scope>
</reference>
<dbReference type="SUPFAM" id="SSF50939">
    <property type="entry name" value="Sialidases"/>
    <property type="match status" value="1"/>
</dbReference>
<dbReference type="InterPro" id="IPR036278">
    <property type="entry name" value="Sialidase_sf"/>
</dbReference>
<dbReference type="AlphaFoldDB" id="A0A644XF61"/>
<protein>
    <recommendedName>
        <fullName evidence="1">Sialidase domain-containing protein</fullName>
    </recommendedName>
</protein>